<sequence length="137" mass="14861">MDDCGVLVEIEAVRQASVPSEMVRVRSDVGTAVVLWQGDPGDVGREHHVEWTVDDYMTWAGNTKPAASASSAVAEEGDQIILRGRLSLPGDKAAFLEIAGSQILFDLADPLPPDEADGTWVEVRLRPDSVSLWPHQI</sequence>
<organism evidence="1 2">
    <name type="scientific">Streptomyces griseochromogenes</name>
    <dbReference type="NCBI Taxonomy" id="68214"/>
    <lineage>
        <taxon>Bacteria</taxon>
        <taxon>Bacillati</taxon>
        <taxon>Actinomycetota</taxon>
        <taxon>Actinomycetes</taxon>
        <taxon>Kitasatosporales</taxon>
        <taxon>Streptomycetaceae</taxon>
        <taxon>Streptomyces</taxon>
    </lineage>
</organism>
<accession>A0A1B1BCW4</accession>
<reference evidence="1 2" key="1">
    <citation type="submission" date="2016-06" db="EMBL/GenBank/DDBJ databases">
        <title>Complete genome sequence of Streptomyces griseochromogenes ATCC 14511, the Blasticidin S producer.</title>
        <authorList>
            <person name="Wu L."/>
        </authorList>
    </citation>
    <scope>NUCLEOTIDE SEQUENCE [LARGE SCALE GENOMIC DNA]</scope>
    <source>
        <strain evidence="1 2">ATCC 14511</strain>
    </source>
</reference>
<evidence type="ECO:0000313" key="1">
    <source>
        <dbReference type="EMBL" id="ANP56660.1"/>
    </source>
</evidence>
<dbReference type="EMBL" id="CP016279">
    <property type="protein sequence ID" value="ANP56660.1"/>
    <property type="molecule type" value="Genomic_DNA"/>
</dbReference>
<gene>
    <name evidence="1" type="ORF">AVL59_20440</name>
</gene>
<dbReference type="OrthoDB" id="3293325at2"/>
<dbReference type="Proteomes" id="UP000092659">
    <property type="component" value="Chromosome"/>
</dbReference>
<name>A0A1B1BCW4_9ACTN</name>
<proteinExistence type="predicted"/>
<protein>
    <submittedName>
        <fullName evidence="1">Uncharacterized protein</fullName>
    </submittedName>
</protein>
<dbReference type="KEGG" id="sgs:AVL59_20440"/>
<dbReference type="AlphaFoldDB" id="A0A1B1BCW4"/>
<evidence type="ECO:0000313" key="2">
    <source>
        <dbReference type="Proteomes" id="UP000092659"/>
    </source>
</evidence>